<feature type="region of interest" description="Disordered" evidence="2">
    <location>
        <begin position="266"/>
        <end position="366"/>
    </location>
</feature>
<reference evidence="3" key="1">
    <citation type="submission" date="2020-03" db="EMBL/GenBank/DDBJ databases">
        <title>Site-based positive gene gene selection in Geosmithia morbida across the United States reveals a broad range of putative effectors and factors for local host and environmental adapation.</title>
        <authorList>
            <person name="Onufrak A."/>
            <person name="Murdoch R.W."/>
            <person name="Gazis R."/>
            <person name="Huff M."/>
            <person name="Staton M."/>
            <person name="Klingeman W."/>
            <person name="Hadziabdic D."/>
        </authorList>
    </citation>
    <scope>NUCLEOTIDE SEQUENCE</scope>
    <source>
        <strain evidence="3">1262</strain>
    </source>
</reference>
<feature type="region of interest" description="Disordered" evidence="2">
    <location>
        <begin position="135"/>
        <end position="191"/>
    </location>
</feature>
<protein>
    <submittedName>
        <fullName evidence="3">Uncharacterized protein</fullName>
    </submittedName>
</protein>
<dbReference type="Proteomes" id="UP000749293">
    <property type="component" value="Unassembled WGS sequence"/>
</dbReference>
<organism evidence="3 4">
    <name type="scientific">Geosmithia morbida</name>
    <dbReference type="NCBI Taxonomy" id="1094350"/>
    <lineage>
        <taxon>Eukaryota</taxon>
        <taxon>Fungi</taxon>
        <taxon>Dikarya</taxon>
        <taxon>Ascomycota</taxon>
        <taxon>Pezizomycotina</taxon>
        <taxon>Sordariomycetes</taxon>
        <taxon>Hypocreomycetidae</taxon>
        <taxon>Hypocreales</taxon>
        <taxon>Bionectriaceae</taxon>
        <taxon>Geosmithia</taxon>
    </lineage>
</organism>
<sequence length="446" mass="49244">MIPVVWRKGFGSLKSFILRASDRGGTASRRPQISAPSDFRHLQSGSGCMPQTYSPEQMALGRAPEAPPVQLRPRPNRQARPSSFRPIELSIYQRNSRRISSMLSFLEFPGMAVTPPEPAQLRERLDEDHQLVRHQRANSTVPPFHLPLRPATDSGTSSLQASSDEQEQEHGTPPPVPEKSQARERAYTSPDVESIRARIAQAMAEAERLQQRIDNVIERQSIYSASRPSTAHSMTGAMSELEPMPSIPALPPPAPSFAERLNCEFERPRTTPPKMEVSGPSRPSRHHPDANRNGDDGDYYQVIDDIDSDTPPLSSLPPPPLPMVLRPPPLRKKKSFSRVSNWLFPRDQRQQRERESQGQHSRDISLDSITNLARPVKGTQGFYQCVAPGGQGHDSFDSMATISTWDSEDCPPTLPNASSPVCGGASGPVKVQDLPRLGRVGTFGTG</sequence>
<name>A0A9P4Z064_9HYPO</name>
<comment type="caution">
    <text evidence="3">The sequence shown here is derived from an EMBL/GenBank/DDBJ whole genome shotgun (WGS) entry which is preliminary data.</text>
</comment>
<feature type="compositionally biased region" description="Pro residues" evidence="2">
    <location>
        <begin position="314"/>
        <end position="328"/>
    </location>
</feature>
<evidence type="ECO:0000256" key="2">
    <source>
        <dbReference type="SAM" id="MobiDB-lite"/>
    </source>
</evidence>
<dbReference type="OrthoDB" id="3595619at2759"/>
<feature type="coiled-coil region" evidence="1">
    <location>
        <begin position="192"/>
        <end position="219"/>
    </location>
</feature>
<evidence type="ECO:0000313" key="4">
    <source>
        <dbReference type="Proteomes" id="UP000749293"/>
    </source>
</evidence>
<feature type="region of interest" description="Disordered" evidence="2">
    <location>
        <begin position="22"/>
        <end position="54"/>
    </location>
</feature>
<dbReference type="GeneID" id="55970343"/>
<keyword evidence="1" id="KW-0175">Coiled coil</keyword>
<feature type="compositionally biased region" description="Basic and acidic residues" evidence="2">
    <location>
        <begin position="346"/>
        <end position="365"/>
    </location>
</feature>
<feature type="compositionally biased region" description="Polar residues" evidence="2">
    <location>
        <begin position="153"/>
        <end position="163"/>
    </location>
</feature>
<evidence type="ECO:0000256" key="1">
    <source>
        <dbReference type="SAM" id="Coils"/>
    </source>
</evidence>
<keyword evidence="4" id="KW-1185">Reference proteome</keyword>
<proteinExistence type="predicted"/>
<evidence type="ECO:0000313" key="3">
    <source>
        <dbReference type="EMBL" id="KAF4125275.1"/>
    </source>
</evidence>
<gene>
    <name evidence="3" type="ORF">GMORB2_4115</name>
</gene>
<dbReference type="RefSeq" id="XP_035323927.1">
    <property type="nucleotide sequence ID" value="XM_035466090.1"/>
</dbReference>
<dbReference type="EMBL" id="JAANYQ010000003">
    <property type="protein sequence ID" value="KAF4125275.1"/>
    <property type="molecule type" value="Genomic_DNA"/>
</dbReference>
<accession>A0A9P4Z064</accession>
<feature type="compositionally biased region" description="Basic and acidic residues" evidence="2">
    <location>
        <begin position="286"/>
        <end position="295"/>
    </location>
</feature>
<feature type="compositionally biased region" description="Polar residues" evidence="2">
    <location>
        <begin position="43"/>
        <end position="54"/>
    </location>
</feature>
<dbReference type="AlphaFoldDB" id="A0A9P4Z064"/>